<dbReference type="RefSeq" id="WP_212696894.1">
    <property type="nucleotide sequence ID" value="NZ_CP058649.1"/>
</dbReference>
<dbReference type="Pfam" id="PF20773">
    <property type="entry name" value="InhA-like_MAM"/>
    <property type="match status" value="1"/>
</dbReference>
<name>A0A8J8MGW4_9FIRM</name>
<evidence type="ECO:0000313" key="2">
    <source>
        <dbReference type="EMBL" id="QUI21425.1"/>
    </source>
</evidence>
<dbReference type="NCBIfam" id="NF038128">
    <property type="entry name" value="choice_anch_J"/>
    <property type="match status" value="1"/>
</dbReference>
<keyword evidence="1" id="KW-0732">Signal</keyword>
<dbReference type="KEGG" id="vpy:HZI73_03600"/>
<keyword evidence="3" id="KW-1185">Reference proteome</keyword>
<feature type="signal peptide" evidence="1">
    <location>
        <begin position="1"/>
        <end position="27"/>
    </location>
</feature>
<reference evidence="2" key="1">
    <citation type="submission" date="2020-07" db="EMBL/GenBank/DDBJ databases">
        <title>Vallitalea pronyensis genome.</title>
        <authorList>
            <person name="Postec A."/>
        </authorList>
    </citation>
    <scope>NUCLEOTIDE SEQUENCE</scope>
    <source>
        <strain evidence="2">FatNI3</strain>
    </source>
</reference>
<gene>
    <name evidence="2" type="ORF">HZI73_03600</name>
</gene>
<feature type="chain" id="PRO_5035297790" evidence="1">
    <location>
        <begin position="28"/>
        <end position="691"/>
    </location>
</feature>
<sequence>MKRTKIVLSLVLTLSMLFAINVTYVSAAVEDEWDTNRYGDVIDIGPRLRANQKDPDFMEELNKQIRSFAERNDINLMRSKVVENGNFTFNGGNKIFLGHDELGSPYLKTYTLRGIGQHIEVWIADDLTYPDDRPTPEITQEQVDRVVDVFDKTIYPKDTDFFGDTDSHTGNHATLPGMIGLEPDYYVAEDGVERVILLVDNIRDTYYHNPSYPLIIAGFYAPGYQDYFDRNVINLTARSWAERLDEWFGTVAHEFQHLIHDDNDSSEETWLNEGMSDFAEYLCFGTHPQSHVNAFIDKPENSLVTWDEHGDAATGPETLSDYGQAYLLQLYIKDALGEDFIKTLARNEKQGIESVNEVLAQAGEDYDFEELFRRFSIAVAIDTFLPGWGDYYFDSIDVNVNFESALAFDKDGVPAWGADYKVLQADGPIHNIKINGIEFMPIPWQVKEDPVKGTVLWGNNGHLMDNQLIFKADLTGASSPVLTFDTFVDIEPMWDAGMVQVSTDNGNTWTSLANENTVGQDTFPLNDQAPQIYNNLPGLSRNDQAWGSESFDLSTYAGQEVLVGFRYMTDAGYNDTGWFIDNIAIDEIGYSHNCDSLEGFLSIDQIQDTKVEYAVTFINEKKLGSLKFYNVHSVNPFNITEKDSIKLKSFFITGTNYMIVWYPAPIGKKGTVDFTYEIITWEDYINDLFDR</sequence>
<evidence type="ECO:0000256" key="1">
    <source>
        <dbReference type="SAM" id="SignalP"/>
    </source>
</evidence>
<organism evidence="2 3">
    <name type="scientific">Vallitalea pronyensis</name>
    <dbReference type="NCBI Taxonomy" id="1348613"/>
    <lineage>
        <taxon>Bacteria</taxon>
        <taxon>Bacillati</taxon>
        <taxon>Bacillota</taxon>
        <taxon>Clostridia</taxon>
        <taxon>Lachnospirales</taxon>
        <taxon>Vallitaleaceae</taxon>
        <taxon>Vallitalea</taxon>
    </lineage>
</organism>
<dbReference type="Gene3D" id="2.60.120.260">
    <property type="entry name" value="Galactose-binding domain-like"/>
    <property type="match status" value="1"/>
</dbReference>
<accession>A0A8J8MGW4</accession>
<dbReference type="EMBL" id="CP058649">
    <property type="protein sequence ID" value="QUI21425.1"/>
    <property type="molecule type" value="Genomic_DNA"/>
</dbReference>
<evidence type="ECO:0000313" key="3">
    <source>
        <dbReference type="Proteomes" id="UP000683246"/>
    </source>
</evidence>
<proteinExistence type="predicted"/>
<dbReference type="AlphaFoldDB" id="A0A8J8MGW4"/>
<dbReference type="Proteomes" id="UP000683246">
    <property type="component" value="Chromosome"/>
</dbReference>
<protein>
    <submittedName>
        <fullName evidence="2">Immune inhibitor A</fullName>
    </submittedName>
</protein>